<evidence type="ECO:0000256" key="5">
    <source>
        <dbReference type="PROSITE-ProRule" id="PRU10015"/>
    </source>
</evidence>
<evidence type="ECO:0000256" key="2">
    <source>
        <dbReference type="ARBA" id="ARBA00022679"/>
    </source>
</evidence>
<reference evidence="8" key="1">
    <citation type="submission" date="2016-11" db="EMBL/GenBank/DDBJ databases">
        <authorList>
            <person name="Varghese N."/>
            <person name="Submissions S."/>
        </authorList>
    </citation>
    <scope>NUCLEOTIDE SEQUENCE [LARGE SCALE GENOMIC DNA]</scope>
    <source>
        <strain evidence="8">DSM 17456</strain>
    </source>
</reference>
<keyword evidence="3 4" id="KW-0949">S-adenosyl-L-methionine</keyword>
<dbReference type="AlphaFoldDB" id="A0A1N6G1G8"/>
<dbReference type="PROSITE" id="PS51687">
    <property type="entry name" value="SAM_MT_RNA_M5U"/>
    <property type="match status" value="1"/>
</dbReference>
<feature type="binding site" evidence="4">
    <location>
        <position position="330"/>
    </location>
    <ligand>
        <name>S-adenosyl-L-methionine</name>
        <dbReference type="ChEBI" id="CHEBI:59789"/>
    </ligand>
</feature>
<dbReference type="GO" id="GO:0070041">
    <property type="term" value="F:rRNA (uridine-C5-)-methyltransferase activity"/>
    <property type="evidence" value="ECO:0007669"/>
    <property type="project" value="TreeGrafter"/>
</dbReference>
<dbReference type="PANTHER" id="PTHR11061">
    <property type="entry name" value="RNA M5U METHYLTRANSFERASE"/>
    <property type="match status" value="1"/>
</dbReference>
<dbReference type="Proteomes" id="UP000184694">
    <property type="component" value="Unassembled WGS sequence"/>
</dbReference>
<dbReference type="Pfam" id="PF01938">
    <property type="entry name" value="TRAM"/>
    <property type="match status" value="1"/>
</dbReference>
<organism evidence="7 8">
    <name type="scientific">Halodesulfovibrio marinisediminis DSM 17456</name>
    <dbReference type="NCBI Taxonomy" id="1121457"/>
    <lineage>
        <taxon>Bacteria</taxon>
        <taxon>Pseudomonadati</taxon>
        <taxon>Thermodesulfobacteriota</taxon>
        <taxon>Desulfovibrionia</taxon>
        <taxon>Desulfovibrionales</taxon>
        <taxon>Desulfovibrionaceae</taxon>
        <taxon>Halodesulfovibrio</taxon>
    </lineage>
</organism>
<evidence type="ECO:0000259" key="6">
    <source>
        <dbReference type="PROSITE" id="PS50926"/>
    </source>
</evidence>
<dbReference type="InterPro" id="IPR029063">
    <property type="entry name" value="SAM-dependent_MTases_sf"/>
</dbReference>
<feature type="binding site" evidence="4">
    <location>
        <position position="396"/>
    </location>
    <ligand>
        <name>S-adenosyl-L-methionine</name>
        <dbReference type="ChEBI" id="CHEBI:59789"/>
    </ligand>
</feature>
<evidence type="ECO:0000256" key="1">
    <source>
        <dbReference type="ARBA" id="ARBA00022603"/>
    </source>
</evidence>
<dbReference type="Gene3D" id="3.40.50.150">
    <property type="entry name" value="Vaccinia Virus protein VP39"/>
    <property type="match status" value="1"/>
</dbReference>
<keyword evidence="8" id="KW-1185">Reference proteome</keyword>
<dbReference type="InterPro" id="IPR030390">
    <property type="entry name" value="MeTrfase_TrmA_AS"/>
</dbReference>
<feature type="binding site" evidence="4">
    <location>
        <position position="301"/>
    </location>
    <ligand>
        <name>S-adenosyl-L-methionine</name>
        <dbReference type="ChEBI" id="CHEBI:59789"/>
    </ligand>
</feature>
<dbReference type="PROSITE" id="PS01230">
    <property type="entry name" value="TRMA_1"/>
    <property type="match status" value="1"/>
</dbReference>
<evidence type="ECO:0000256" key="3">
    <source>
        <dbReference type="ARBA" id="ARBA00022691"/>
    </source>
</evidence>
<evidence type="ECO:0000256" key="4">
    <source>
        <dbReference type="PROSITE-ProRule" id="PRU01024"/>
    </source>
</evidence>
<feature type="active site" description="Nucleophile" evidence="4">
    <location>
        <position position="423"/>
    </location>
</feature>
<dbReference type="Gene3D" id="2.40.50.140">
    <property type="entry name" value="Nucleic acid-binding proteins"/>
    <property type="match status" value="1"/>
</dbReference>
<dbReference type="InterPro" id="IPR010280">
    <property type="entry name" value="U5_MeTrfase_fam"/>
</dbReference>
<evidence type="ECO:0000313" key="8">
    <source>
        <dbReference type="Proteomes" id="UP000184694"/>
    </source>
</evidence>
<dbReference type="Pfam" id="PF05958">
    <property type="entry name" value="tRNA_U5-meth_tr"/>
    <property type="match status" value="1"/>
</dbReference>
<dbReference type="GO" id="GO:0070475">
    <property type="term" value="P:rRNA base methylation"/>
    <property type="evidence" value="ECO:0007669"/>
    <property type="project" value="TreeGrafter"/>
</dbReference>
<dbReference type="FunFam" id="3.40.50.150:FF:000009">
    <property type="entry name" value="23S rRNA (Uracil(1939)-C(5))-methyltransferase RlmD"/>
    <property type="match status" value="1"/>
</dbReference>
<dbReference type="STRING" id="1121457.SAMN02745161_1625"/>
<dbReference type="Gene3D" id="2.40.50.1070">
    <property type="match status" value="1"/>
</dbReference>
<dbReference type="PANTHER" id="PTHR11061:SF30">
    <property type="entry name" value="TRNA (URACIL(54)-C(5))-METHYLTRANSFERASE"/>
    <property type="match status" value="1"/>
</dbReference>
<keyword evidence="2 4" id="KW-0808">Transferase</keyword>
<evidence type="ECO:0000313" key="7">
    <source>
        <dbReference type="EMBL" id="SIO01291.1"/>
    </source>
</evidence>
<dbReference type="InterPro" id="IPR012340">
    <property type="entry name" value="NA-bd_OB-fold"/>
</dbReference>
<accession>A0A1N6G1G8</accession>
<dbReference type="SUPFAM" id="SSF50249">
    <property type="entry name" value="Nucleic acid-binding proteins"/>
    <property type="match status" value="1"/>
</dbReference>
<proteinExistence type="inferred from homology"/>
<keyword evidence="1 4" id="KW-0489">Methyltransferase</keyword>
<dbReference type="InterPro" id="IPR002792">
    <property type="entry name" value="TRAM_dom"/>
</dbReference>
<dbReference type="SUPFAM" id="SSF53335">
    <property type="entry name" value="S-adenosyl-L-methionine-dependent methyltransferases"/>
    <property type="match status" value="1"/>
</dbReference>
<protein>
    <submittedName>
        <fullName evidence="7">23S rRNA (Uracil1939-C5)-methyltransferase</fullName>
    </submittedName>
</protein>
<dbReference type="InterPro" id="IPR030391">
    <property type="entry name" value="MeTrfase_TrmA_CS"/>
</dbReference>
<dbReference type="CDD" id="cd02440">
    <property type="entry name" value="AdoMet_MTases"/>
    <property type="match status" value="1"/>
</dbReference>
<dbReference type="PROSITE" id="PS01231">
    <property type="entry name" value="TRMA_2"/>
    <property type="match status" value="1"/>
</dbReference>
<gene>
    <name evidence="7" type="ORF">SAMN02745161_1625</name>
</gene>
<feature type="binding site" evidence="4">
    <location>
        <position position="351"/>
    </location>
    <ligand>
        <name>S-adenosyl-L-methionine</name>
        <dbReference type="ChEBI" id="CHEBI:59789"/>
    </ligand>
</feature>
<feature type="domain" description="TRAM" evidence="6">
    <location>
        <begin position="7"/>
        <end position="65"/>
    </location>
</feature>
<dbReference type="EMBL" id="FSRG01000004">
    <property type="protein sequence ID" value="SIO01291.1"/>
    <property type="molecule type" value="Genomic_DNA"/>
</dbReference>
<dbReference type="OrthoDB" id="9804590at2"/>
<comment type="similarity">
    <text evidence="4">Belongs to the class I-like SAM-binding methyltransferase superfamily. RNA M5U methyltransferase family.</text>
</comment>
<name>A0A1N6G1G8_9BACT</name>
<feature type="active site" evidence="5">
    <location>
        <position position="423"/>
    </location>
</feature>
<dbReference type="RefSeq" id="WP_074216420.1">
    <property type="nucleotide sequence ID" value="NZ_FSRG01000004.1"/>
</dbReference>
<dbReference type="NCBIfam" id="TIGR00479">
    <property type="entry name" value="rumA"/>
    <property type="match status" value="1"/>
</dbReference>
<sequence length="466" mass="51847">MTTKDSQFAKGDILTVTIDALATGGKALTRLEGMVIFMDKGIPGQTVEIKITKKKKRFAEAVLTKVISDAPDQITPRCSHFGVCGGCQWQNMEYSKQLEWKKRFVSDSLNRIAGAQDIKINDPIPSPETFFYRNKMEFAFGDKRGDKTVGLRRYGTHNVVDLHECYMQSERTMEMVNLVRDFVNAIPALTSYDANARRGYLRFLVIRETKHTNQCMVQIITGKDTTNGDQQHRAIRKLGHILQEQMNVTTFIHSLRTHTTQVAYGEKTIAVLGQKSLTEVLNFENGMPSLSLTSHADGFFQVNTDATARLYGTAIELAELTGTEKVWDLYCGVGGIALAAARNAADVFGMEITPQAIESANENATINNIDNVRFVSGDVRGALDNEPSKPDVVFVDPPRSGMNPEVIELIMERSPKRIIYVSCDPATQARDIALLSSQYTVTTVQPVDLFPQTAHIENIVRLDLTD</sequence>
<dbReference type="PROSITE" id="PS50926">
    <property type="entry name" value="TRAM"/>
    <property type="match status" value="1"/>
</dbReference>